<dbReference type="EMBL" id="JAEPIV010000033">
    <property type="protein sequence ID" value="MBK4722894.1"/>
    <property type="molecule type" value="Genomic_DNA"/>
</dbReference>
<dbReference type="GO" id="GO:0032259">
    <property type="term" value="P:methylation"/>
    <property type="evidence" value="ECO:0007669"/>
    <property type="project" value="UniProtKB-KW"/>
</dbReference>
<dbReference type="SUPFAM" id="SSF53335">
    <property type="entry name" value="S-adenosyl-L-methionine-dependent methyltransferases"/>
    <property type="match status" value="1"/>
</dbReference>
<proteinExistence type="predicted"/>
<keyword evidence="1" id="KW-0489">Methyltransferase</keyword>
<dbReference type="NCBIfam" id="TIGR04371">
    <property type="entry name" value="methyltran_NanM"/>
    <property type="match status" value="1"/>
</dbReference>
<dbReference type="InterPro" id="IPR030807">
    <property type="entry name" value="Methyltran_NanM"/>
</dbReference>
<dbReference type="GO" id="GO:0008168">
    <property type="term" value="F:methyltransferase activity"/>
    <property type="evidence" value="ECO:0007669"/>
    <property type="project" value="UniProtKB-KW"/>
</dbReference>
<evidence type="ECO:0000313" key="2">
    <source>
        <dbReference type="Proteomes" id="UP000654452"/>
    </source>
</evidence>
<dbReference type="EC" id="2.1.1.-" evidence="1"/>
<keyword evidence="2" id="KW-1185">Reference proteome</keyword>
<reference evidence="1 2" key="1">
    <citation type="submission" date="2021-01" db="EMBL/GenBank/DDBJ databases">
        <title>Azospirillum sp. YIM DDC1 draft genome.</title>
        <authorList>
            <person name="Wang Y.-X."/>
        </authorList>
    </citation>
    <scope>NUCLEOTIDE SEQUENCE [LARGE SCALE GENOMIC DNA]</scope>
    <source>
        <strain evidence="1 2">YIM DDC1</strain>
    </source>
</reference>
<organism evidence="1 2">
    <name type="scientific">Azospirillum aestuarii</name>
    <dbReference type="NCBI Taxonomy" id="2802052"/>
    <lineage>
        <taxon>Bacteria</taxon>
        <taxon>Pseudomonadati</taxon>
        <taxon>Pseudomonadota</taxon>
        <taxon>Alphaproteobacteria</taxon>
        <taxon>Rhodospirillales</taxon>
        <taxon>Azospirillaceae</taxon>
        <taxon>Azospirillum</taxon>
    </lineage>
</organism>
<name>A0ABS1I743_9PROT</name>
<dbReference type="Proteomes" id="UP000654452">
    <property type="component" value="Unassembled WGS sequence"/>
</dbReference>
<protein>
    <submittedName>
        <fullName evidence="1">Sugar O-methyltransferase</fullName>
        <ecNumber evidence="1">2.1.1.-</ecNumber>
    </submittedName>
</protein>
<dbReference type="RefSeq" id="WP_200487283.1">
    <property type="nucleotide sequence ID" value="NZ_JAEPIV010000033.1"/>
</dbReference>
<sequence>MSDSYDLISREDFPDLRIQDIISQAVRQCDLHADYVSGLKKALEALELLSDSLEQHDAPESAYGGCLDQILNVMRLVYRSARPSISVHDLGDGIIGPLRRKLSGNGKLARLIIGKFLCPGASHQYDVSGLGTRLSNDLLSLTITLNKRMSAETANRILSFIPVVINDLRLQPYPASYLVSARWRIILHNAVKVATNLVDPHHLLAMGWGGGCFCYDAVLADHDKIVECYQNTLNMYPAQRSFLESSEETAFSVPGTTVEHNGKSLSLNHITYANWCMALFKAIGNDASLNTVVEVGTGFGAFARLLRGSRQIGCYILVDIPESLIFAHTFLVANFPDARVHVIRSTADVYEGMTRDFDLIFCPIQQINALNGLDVDLAVNNWSLGEMRQECADYIVSAIETHIKPRYFYSVNMIFQDKGLDIASGYREDASDNNNLVALNVSAMWRPMSFSMMPVILDDAQHGKNYMSSVATVLERVAPDQSGELIPAFTAAAATVEPGSDEWLKHMYLVALWTEFVDQIEAFLKGLRLYYERSGIAALPVFDFEKVGEVIHLRKRIARLAARA</sequence>
<keyword evidence="1" id="KW-0808">Transferase</keyword>
<accession>A0ABS1I743</accession>
<gene>
    <name evidence="1" type="ORF">JJL56_28970</name>
</gene>
<evidence type="ECO:0000313" key="1">
    <source>
        <dbReference type="EMBL" id="MBK4722894.1"/>
    </source>
</evidence>
<comment type="caution">
    <text evidence="1">The sequence shown here is derived from an EMBL/GenBank/DDBJ whole genome shotgun (WGS) entry which is preliminary data.</text>
</comment>
<dbReference type="InterPro" id="IPR029063">
    <property type="entry name" value="SAM-dependent_MTases_sf"/>
</dbReference>